<evidence type="ECO:0000313" key="2">
    <source>
        <dbReference type="Proteomes" id="UP000661691"/>
    </source>
</evidence>
<keyword evidence="2" id="KW-1185">Reference proteome</keyword>
<organism evidence="1 2">
    <name type="scientific">Polycladospora coralii</name>
    <dbReference type="NCBI Taxonomy" id="2771432"/>
    <lineage>
        <taxon>Bacteria</taxon>
        <taxon>Bacillati</taxon>
        <taxon>Bacillota</taxon>
        <taxon>Bacilli</taxon>
        <taxon>Bacillales</taxon>
        <taxon>Thermoactinomycetaceae</taxon>
        <taxon>Polycladospora</taxon>
    </lineage>
</organism>
<proteinExistence type="predicted"/>
<dbReference type="PROSITE" id="PS51257">
    <property type="entry name" value="PROKAR_LIPOPROTEIN"/>
    <property type="match status" value="1"/>
</dbReference>
<dbReference type="RefSeq" id="WP_191142885.1">
    <property type="nucleotide sequence ID" value="NZ_JACXAH010000054.1"/>
</dbReference>
<gene>
    <name evidence="1" type="ORF">IC620_16555</name>
</gene>
<dbReference type="Proteomes" id="UP000661691">
    <property type="component" value="Unassembled WGS sequence"/>
</dbReference>
<sequence>MKYNTIVICVLSLILFGCSKTNSIDSTKYEGRHLEIAVIGEKKLGIHPNVSFIHTELESLLQNKNTQYDALIITKDYFSEADKDRYSSFFTNLNYPVFFLGLEGYQDFAFTQAGVSLKNAKDDNGAYTQGFKYNADGTKQQWDFYLPNDSSPDESTDNSMLYRIFNAIN</sequence>
<evidence type="ECO:0000313" key="1">
    <source>
        <dbReference type="EMBL" id="MBD1373955.1"/>
    </source>
</evidence>
<accession>A0A926NEI6</accession>
<reference evidence="1" key="1">
    <citation type="submission" date="2020-09" db="EMBL/GenBank/DDBJ databases">
        <title>A novel bacterium of genus Hazenella, isolated from South China Sea.</title>
        <authorList>
            <person name="Huang H."/>
            <person name="Mo K."/>
            <person name="Hu Y."/>
        </authorList>
    </citation>
    <scope>NUCLEOTIDE SEQUENCE</scope>
    <source>
        <strain evidence="1">IB182357</strain>
    </source>
</reference>
<comment type="caution">
    <text evidence="1">The sequence shown here is derived from an EMBL/GenBank/DDBJ whole genome shotgun (WGS) entry which is preliminary data.</text>
</comment>
<dbReference type="EMBL" id="JACXAH010000054">
    <property type="protein sequence ID" value="MBD1373955.1"/>
    <property type="molecule type" value="Genomic_DNA"/>
</dbReference>
<dbReference type="AlphaFoldDB" id="A0A926NEI6"/>
<protein>
    <recommendedName>
        <fullName evidence="3">Lipoprotein</fullName>
    </recommendedName>
</protein>
<evidence type="ECO:0008006" key="3">
    <source>
        <dbReference type="Google" id="ProtNLM"/>
    </source>
</evidence>
<name>A0A926NEI6_9BACL</name>